<reference evidence="1 2" key="1">
    <citation type="submission" date="2018-11" db="EMBL/GenBank/DDBJ databases">
        <title>Phylogenetic determinants of toxin gene distribution in genomes of Brevibacillus laterosporus.</title>
        <authorList>
            <person name="Glare T.R."/>
            <person name="Durrant A."/>
            <person name="Berry C."/>
            <person name="Palma L."/>
            <person name="Ormskirk M."/>
            <person name="Cox M.O."/>
        </authorList>
    </citation>
    <scope>NUCLEOTIDE SEQUENCE [LARGE SCALE GENOMIC DNA]</scope>
    <source>
        <strain evidence="1 2">1821L</strain>
    </source>
</reference>
<protein>
    <submittedName>
        <fullName evidence="1">Uncharacterized protein</fullName>
    </submittedName>
</protein>
<dbReference type="Proteomes" id="UP000319432">
    <property type="component" value="Chromosome"/>
</dbReference>
<proteinExistence type="predicted"/>
<gene>
    <name evidence="1" type="ORF">EEL30_21615</name>
</gene>
<sequence>MKIKAILEVEIDIDESTYNSLDVNVIDAVGDAEAYKEIEDRARSITTQCISAEIIEEEVGLYALFKRTFGFEPCQHTIDAIKEDVSYAVIDEGASLKRVFQLAKDFYDEHKSHQDDIAYCFEIALADEVLI</sequence>
<dbReference type="OrthoDB" id="1452640at1239"/>
<organism evidence="1 2">
    <name type="scientific">Brevibacillus laterosporus</name>
    <name type="common">Bacillus laterosporus</name>
    <dbReference type="NCBI Taxonomy" id="1465"/>
    <lineage>
        <taxon>Bacteria</taxon>
        <taxon>Bacillati</taxon>
        <taxon>Bacillota</taxon>
        <taxon>Bacilli</taxon>
        <taxon>Bacillales</taxon>
        <taxon>Paenibacillaceae</taxon>
        <taxon>Brevibacillus</taxon>
    </lineage>
</organism>
<accession>A0A518VCC5</accession>
<name>A0A518VCC5_BRELA</name>
<evidence type="ECO:0000313" key="1">
    <source>
        <dbReference type="EMBL" id="QDX94643.1"/>
    </source>
</evidence>
<keyword evidence="2" id="KW-1185">Reference proteome</keyword>
<dbReference type="EMBL" id="CP033464">
    <property type="protein sequence ID" value="QDX94643.1"/>
    <property type="molecule type" value="Genomic_DNA"/>
</dbReference>
<dbReference type="AlphaFoldDB" id="A0A518VCC5"/>
<evidence type="ECO:0000313" key="2">
    <source>
        <dbReference type="Proteomes" id="UP000319432"/>
    </source>
</evidence>